<evidence type="ECO:0000313" key="4">
    <source>
        <dbReference type="EMBL" id="KAK3056676.1"/>
    </source>
</evidence>
<feature type="transmembrane region" description="Helical" evidence="2">
    <location>
        <begin position="127"/>
        <end position="146"/>
    </location>
</feature>
<organism evidence="4 5">
    <name type="scientific">Extremus antarcticus</name>
    <dbReference type="NCBI Taxonomy" id="702011"/>
    <lineage>
        <taxon>Eukaryota</taxon>
        <taxon>Fungi</taxon>
        <taxon>Dikarya</taxon>
        <taxon>Ascomycota</taxon>
        <taxon>Pezizomycotina</taxon>
        <taxon>Dothideomycetes</taxon>
        <taxon>Dothideomycetidae</taxon>
        <taxon>Mycosphaerellales</taxon>
        <taxon>Extremaceae</taxon>
        <taxon>Extremus</taxon>
    </lineage>
</organism>
<accession>A0AAJ0GFR3</accession>
<dbReference type="AlphaFoldDB" id="A0AAJ0GFR3"/>
<evidence type="ECO:0000313" key="5">
    <source>
        <dbReference type="Proteomes" id="UP001271007"/>
    </source>
</evidence>
<evidence type="ECO:0000259" key="3">
    <source>
        <dbReference type="Pfam" id="PF20684"/>
    </source>
</evidence>
<keyword evidence="2" id="KW-1133">Transmembrane helix</keyword>
<dbReference type="Pfam" id="PF20684">
    <property type="entry name" value="Fung_rhodopsin"/>
    <property type="match status" value="1"/>
</dbReference>
<keyword evidence="2" id="KW-0812">Transmembrane</keyword>
<keyword evidence="2" id="KW-0472">Membrane</keyword>
<comment type="caution">
    <text evidence="4">The sequence shown here is derived from an EMBL/GenBank/DDBJ whole genome shotgun (WGS) entry which is preliminary data.</text>
</comment>
<feature type="transmembrane region" description="Helical" evidence="2">
    <location>
        <begin position="95"/>
        <end position="115"/>
    </location>
</feature>
<dbReference type="Proteomes" id="UP001271007">
    <property type="component" value="Unassembled WGS sequence"/>
</dbReference>
<dbReference type="PANTHER" id="PTHR39614:SF2">
    <property type="entry name" value="INTEGRAL MEMBRANE PROTEIN"/>
    <property type="match status" value="1"/>
</dbReference>
<feature type="compositionally biased region" description="Polar residues" evidence="1">
    <location>
        <begin position="214"/>
        <end position="228"/>
    </location>
</feature>
<sequence>MTPLHAGGFGTPTKEDGRPWLWFIGILGCSCSVLTLLMRLLAKKDLLGIEDILIGVSHVFAVIYWGLFDRALWEGLGATNGDGDIVEASKHARNITILVLEIITELFLVVLPAVLVSKTKMNVDDKVTVVVLFSFRLLCIPFMAMATTRLNDFSSGNPDRAPSRSIVTAAVWTQVVLAWSISSASFPCIKSLLTSFVAVADGIRMLGTSTSGINSNRDNYGNGTSKNVRSSRHRSRIGNTSTIQTAQDRLDVDDASVGSDGSQRIMISRKVDVDITSESANNARPVDENKQNYAWVE</sequence>
<protein>
    <recommendedName>
        <fullName evidence="3">Rhodopsin domain-containing protein</fullName>
    </recommendedName>
</protein>
<name>A0AAJ0GFR3_9PEZI</name>
<gene>
    <name evidence="4" type="ORF">LTR09_002469</name>
</gene>
<dbReference type="InterPro" id="IPR049326">
    <property type="entry name" value="Rhodopsin_dom_fungi"/>
</dbReference>
<proteinExistence type="predicted"/>
<feature type="transmembrane region" description="Helical" evidence="2">
    <location>
        <begin position="49"/>
        <end position="67"/>
    </location>
</feature>
<feature type="transmembrane region" description="Helical" evidence="2">
    <location>
        <begin position="20"/>
        <end position="42"/>
    </location>
</feature>
<dbReference type="EMBL" id="JAWDJX010000005">
    <property type="protein sequence ID" value="KAK3056676.1"/>
    <property type="molecule type" value="Genomic_DNA"/>
</dbReference>
<feature type="domain" description="Rhodopsin" evidence="3">
    <location>
        <begin position="98"/>
        <end position="194"/>
    </location>
</feature>
<evidence type="ECO:0000256" key="1">
    <source>
        <dbReference type="SAM" id="MobiDB-lite"/>
    </source>
</evidence>
<keyword evidence="5" id="KW-1185">Reference proteome</keyword>
<evidence type="ECO:0000256" key="2">
    <source>
        <dbReference type="SAM" id="Phobius"/>
    </source>
</evidence>
<dbReference type="PANTHER" id="PTHR39614">
    <property type="entry name" value="INTEGRAL MEMBRANE PROTEIN"/>
    <property type="match status" value="1"/>
</dbReference>
<reference evidence="4" key="1">
    <citation type="submission" date="2023-04" db="EMBL/GenBank/DDBJ databases">
        <title>Black Yeasts Isolated from many extreme environments.</title>
        <authorList>
            <person name="Coleine C."/>
            <person name="Stajich J.E."/>
            <person name="Selbmann L."/>
        </authorList>
    </citation>
    <scope>NUCLEOTIDE SEQUENCE</scope>
    <source>
        <strain evidence="4">CCFEE 5312</strain>
    </source>
</reference>
<feature type="region of interest" description="Disordered" evidence="1">
    <location>
        <begin position="214"/>
        <end position="242"/>
    </location>
</feature>